<protein>
    <submittedName>
        <fullName evidence="8">Derlin 2</fullName>
    </submittedName>
</protein>
<sequence>MAYQTIQQEYLQIPVVTRAYTTACVLTTAAVQLELITPFQLYFNPDLILRNYQVWRLITNFLFFGPVGFNFLFNMIFLYPLLYHIHSEPLNCICMCVCL</sequence>
<evidence type="ECO:0000313" key="8">
    <source>
        <dbReference type="Ensembl" id="ENSCCRP00010096797.1"/>
    </source>
</evidence>
<reference evidence="8" key="1">
    <citation type="submission" date="2025-08" db="UniProtKB">
        <authorList>
            <consortium name="Ensembl"/>
        </authorList>
    </citation>
    <scope>IDENTIFICATION</scope>
</reference>
<dbReference type="AlphaFoldDB" id="A0A8C1P0X5"/>
<dbReference type="Pfam" id="PF04511">
    <property type="entry name" value="DER1"/>
    <property type="match status" value="1"/>
</dbReference>
<evidence type="ECO:0000256" key="3">
    <source>
        <dbReference type="ARBA" id="ARBA00022692"/>
    </source>
</evidence>
<dbReference type="InterPro" id="IPR007599">
    <property type="entry name" value="DER1"/>
</dbReference>
<dbReference type="PANTHER" id="PTHR11009">
    <property type="entry name" value="DER1-LIKE PROTEIN, DERLIN"/>
    <property type="match status" value="1"/>
</dbReference>
<reference evidence="8" key="2">
    <citation type="submission" date="2025-09" db="UniProtKB">
        <authorList>
            <consortium name="Ensembl"/>
        </authorList>
    </citation>
    <scope>IDENTIFICATION</scope>
</reference>
<evidence type="ECO:0000256" key="4">
    <source>
        <dbReference type="ARBA" id="ARBA00022824"/>
    </source>
</evidence>
<feature type="transmembrane region" description="Helical" evidence="7">
    <location>
        <begin position="57"/>
        <end position="79"/>
    </location>
</feature>
<name>A0A8C1P0X5_CYPCA</name>
<dbReference type="Ensembl" id="ENSCCRT00010107347.1">
    <property type="protein sequence ID" value="ENSCCRP00010096797.1"/>
    <property type="gene ID" value="ENSCCRG00010042302.1"/>
</dbReference>
<keyword evidence="9" id="KW-1185">Reference proteome</keyword>
<organism evidence="8 9">
    <name type="scientific">Cyprinus carpio</name>
    <name type="common">Common carp</name>
    <dbReference type="NCBI Taxonomy" id="7962"/>
    <lineage>
        <taxon>Eukaryota</taxon>
        <taxon>Metazoa</taxon>
        <taxon>Chordata</taxon>
        <taxon>Craniata</taxon>
        <taxon>Vertebrata</taxon>
        <taxon>Euteleostomi</taxon>
        <taxon>Actinopterygii</taxon>
        <taxon>Neopterygii</taxon>
        <taxon>Teleostei</taxon>
        <taxon>Ostariophysi</taxon>
        <taxon>Cypriniformes</taxon>
        <taxon>Cyprinidae</taxon>
        <taxon>Cyprininae</taxon>
        <taxon>Cyprinus</taxon>
    </lineage>
</organism>
<evidence type="ECO:0000256" key="6">
    <source>
        <dbReference type="ARBA" id="ARBA00023136"/>
    </source>
</evidence>
<evidence type="ECO:0000256" key="2">
    <source>
        <dbReference type="ARBA" id="ARBA00008917"/>
    </source>
</evidence>
<evidence type="ECO:0000256" key="5">
    <source>
        <dbReference type="ARBA" id="ARBA00022989"/>
    </source>
</evidence>
<comment type="subcellular location">
    <subcellularLocation>
        <location evidence="1">Endoplasmic reticulum membrane</location>
        <topology evidence="1">Multi-pass membrane protein</topology>
    </subcellularLocation>
</comment>
<dbReference type="InterPro" id="IPR035952">
    <property type="entry name" value="Rhomboid-like_sf"/>
</dbReference>
<dbReference type="SUPFAM" id="SSF144091">
    <property type="entry name" value="Rhomboid-like"/>
    <property type="match status" value="1"/>
</dbReference>
<keyword evidence="4" id="KW-0256">Endoplasmic reticulum</keyword>
<dbReference type="Proteomes" id="UP000694427">
    <property type="component" value="Unplaced"/>
</dbReference>
<evidence type="ECO:0000256" key="7">
    <source>
        <dbReference type="SAM" id="Phobius"/>
    </source>
</evidence>
<proteinExistence type="inferred from homology"/>
<dbReference type="GO" id="GO:0005789">
    <property type="term" value="C:endoplasmic reticulum membrane"/>
    <property type="evidence" value="ECO:0007669"/>
    <property type="project" value="UniProtKB-SubCell"/>
</dbReference>
<evidence type="ECO:0000256" key="1">
    <source>
        <dbReference type="ARBA" id="ARBA00004477"/>
    </source>
</evidence>
<dbReference type="GO" id="GO:0033554">
    <property type="term" value="P:cellular response to stress"/>
    <property type="evidence" value="ECO:0007669"/>
    <property type="project" value="UniProtKB-ARBA"/>
</dbReference>
<accession>A0A8C1P0X5</accession>
<keyword evidence="6 7" id="KW-0472">Membrane</keyword>
<keyword evidence="5 7" id="KW-1133">Transmembrane helix</keyword>
<keyword evidence="3 7" id="KW-0812">Transmembrane</keyword>
<dbReference type="GO" id="GO:0010498">
    <property type="term" value="P:proteasomal protein catabolic process"/>
    <property type="evidence" value="ECO:0007669"/>
    <property type="project" value="UniProtKB-ARBA"/>
</dbReference>
<evidence type="ECO:0000313" key="9">
    <source>
        <dbReference type="Proteomes" id="UP000694427"/>
    </source>
</evidence>
<comment type="similarity">
    <text evidence="2">Belongs to the derlin family.</text>
</comment>